<feature type="transmembrane region" description="Helical" evidence="1">
    <location>
        <begin position="146"/>
        <end position="169"/>
    </location>
</feature>
<gene>
    <name evidence="2" type="ORF">BWR22_02910</name>
</gene>
<protein>
    <recommendedName>
        <fullName evidence="4">YccA/Bax inhibitor family protein</fullName>
    </recommendedName>
</protein>
<dbReference type="EMBL" id="CP019352">
    <property type="protein sequence ID" value="APX99300.1"/>
    <property type="molecule type" value="Genomic_DNA"/>
</dbReference>
<evidence type="ECO:0000256" key="1">
    <source>
        <dbReference type="SAM" id="Phobius"/>
    </source>
</evidence>
<feature type="transmembrane region" description="Helical" evidence="1">
    <location>
        <begin position="175"/>
        <end position="197"/>
    </location>
</feature>
<feature type="transmembrane region" description="Helical" evidence="1">
    <location>
        <begin position="59"/>
        <end position="79"/>
    </location>
</feature>
<dbReference type="PANTHER" id="PTHR41282:SF1">
    <property type="entry name" value="CONSERVED TRANSMEMBRANE PROTEIN-RELATED"/>
    <property type="match status" value="1"/>
</dbReference>
<keyword evidence="1" id="KW-0812">Transmembrane</keyword>
<feature type="transmembrane region" description="Helical" evidence="1">
    <location>
        <begin position="217"/>
        <end position="236"/>
    </location>
</feature>
<feature type="transmembrane region" description="Helical" evidence="1">
    <location>
        <begin position="31"/>
        <end position="53"/>
    </location>
</feature>
<keyword evidence="3" id="KW-1185">Reference proteome</keyword>
<accession>A0AAC9LIK4</accession>
<dbReference type="PANTHER" id="PTHR41282">
    <property type="entry name" value="CONSERVED TRANSMEMBRANE PROTEIN-RELATED"/>
    <property type="match status" value="1"/>
</dbReference>
<dbReference type="KEGG" id="lvn:BWR22_02910"/>
<evidence type="ECO:0000313" key="3">
    <source>
        <dbReference type="Proteomes" id="UP000187506"/>
    </source>
</evidence>
<proteinExistence type="predicted"/>
<sequence length="243" mass="27906">MSFLKTNNPAFAPYFWEQKNVSQKKMTVSGIITKTFLMLFITTGITVFVWKLYSNGVNIKWFATGGVLAAIVISIVLSVRQNWAHILVPLYAIAKGFFLGGFTSYIKAQYPEMPYQAVGVTLVTFFTILMLYQTRIIVVTKKLRSVIITVCSTIFLVYLISWILSFFGIRSFIWGTSWLAISFNIVAATFAALSFLLDFDFIERYKNKAPKYKEWMACYGLLVTIIWLYVEVLRLMKKLAIKF</sequence>
<evidence type="ECO:0008006" key="4">
    <source>
        <dbReference type="Google" id="ProtNLM"/>
    </source>
</evidence>
<dbReference type="AlphaFoldDB" id="A0AAC9LIK4"/>
<feature type="transmembrane region" description="Helical" evidence="1">
    <location>
        <begin position="113"/>
        <end position="134"/>
    </location>
</feature>
<dbReference type="RefSeq" id="WP_076731939.1">
    <property type="nucleotide sequence ID" value="NZ_CP019352.1"/>
</dbReference>
<organism evidence="2 3">
    <name type="scientific">Lacinutrix venerupis</name>
    <dbReference type="NCBI Taxonomy" id="1486034"/>
    <lineage>
        <taxon>Bacteria</taxon>
        <taxon>Pseudomonadati</taxon>
        <taxon>Bacteroidota</taxon>
        <taxon>Flavobacteriia</taxon>
        <taxon>Flavobacteriales</taxon>
        <taxon>Flavobacteriaceae</taxon>
        <taxon>Lacinutrix</taxon>
    </lineage>
</organism>
<dbReference type="InterPro" id="IPR010539">
    <property type="entry name" value="BaxI_1-like"/>
</dbReference>
<reference evidence="2 3" key="1">
    <citation type="submission" date="2017-01" db="EMBL/GenBank/DDBJ databases">
        <title>Complete genome of Lacinutrix venerupis DOK2-8 isolated from seawater in Dokdo.</title>
        <authorList>
            <person name="Chi W.-J."/>
            <person name="Kim J.H."/>
        </authorList>
    </citation>
    <scope>NUCLEOTIDE SEQUENCE [LARGE SCALE GENOMIC DNA]</scope>
    <source>
        <strain evidence="2 3">DOK2-8</strain>
    </source>
</reference>
<feature type="transmembrane region" description="Helical" evidence="1">
    <location>
        <begin position="86"/>
        <end position="107"/>
    </location>
</feature>
<evidence type="ECO:0000313" key="2">
    <source>
        <dbReference type="EMBL" id="APX99300.1"/>
    </source>
</evidence>
<keyword evidence="1" id="KW-1133">Transmembrane helix</keyword>
<name>A0AAC9LIK4_9FLAO</name>
<dbReference type="Proteomes" id="UP000187506">
    <property type="component" value="Chromosome"/>
</dbReference>
<dbReference type="Pfam" id="PF12811">
    <property type="entry name" value="BaxI_1"/>
    <property type="match status" value="1"/>
</dbReference>
<keyword evidence="1" id="KW-0472">Membrane</keyword>